<evidence type="ECO:0000313" key="11">
    <source>
        <dbReference type="RefSeq" id="XP_036354719.1"/>
    </source>
</evidence>
<keyword evidence="8" id="KW-0915">Sodium</keyword>
<evidence type="ECO:0000256" key="7">
    <source>
        <dbReference type="ARBA" id="ARBA00023180"/>
    </source>
</evidence>
<comment type="subcellular location">
    <subcellularLocation>
        <location evidence="1">Membrane</location>
        <topology evidence="1">Multi-pass membrane protein</topology>
    </subcellularLocation>
</comment>
<dbReference type="GO" id="GO:0005886">
    <property type="term" value="C:plasma membrane"/>
    <property type="evidence" value="ECO:0007669"/>
    <property type="project" value="TreeGrafter"/>
</dbReference>
<evidence type="ECO:0000313" key="10">
    <source>
        <dbReference type="Proteomes" id="UP000515154"/>
    </source>
</evidence>
<organism evidence="10 11">
    <name type="scientific">Octopus sinensis</name>
    <name type="common">East Asian common octopus</name>
    <dbReference type="NCBI Taxonomy" id="2607531"/>
    <lineage>
        <taxon>Eukaryota</taxon>
        <taxon>Metazoa</taxon>
        <taxon>Spiralia</taxon>
        <taxon>Lophotrochozoa</taxon>
        <taxon>Mollusca</taxon>
        <taxon>Cephalopoda</taxon>
        <taxon>Coleoidea</taxon>
        <taxon>Octopodiformes</taxon>
        <taxon>Octopoda</taxon>
        <taxon>Incirrata</taxon>
        <taxon>Octopodidae</taxon>
        <taxon>Octopus</taxon>
    </lineage>
</organism>
<feature type="transmembrane region" description="Helical" evidence="9">
    <location>
        <begin position="63"/>
        <end position="82"/>
    </location>
</feature>
<dbReference type="PROSITE" id="PS50267">
    <property type="entry name" value="NA_NEUROTRAN_SYMP_3"/>
    <property type="match status" value="1"/>
</dbReference>
<accession>A0A7E6EHI0</accession>
<dbReference type="SUPFAM" id="SSF161070">
    <property type="entry name" value="SNF-like"/>
    <property type="match status" value="1"/>
</dbReference>
<keyword evidence="5 9" id="KW-1133">Transmembrane helix</keyword>
<gene>
    <name evidence="11" type="primary">LOC118761136</name>
</gene>
<proteinExistence type="inferred from homology"/>
<evidence type="ECO:0000256" key="6">
    <source>
        <dbReference type="ARBA" id="ARBA00023136"/>
    </source>
</evidence>
<keyword evidence="8" id="KW-0479">Metal-binding</keyword>
<protein>
    <submittedName>
        <fullName evidence="11">Sodium- and chloride-dependent neutral and basic amino acid transporter B(0+)-like</fullName>
    </submittedName>
</protein>
<dbReference type="PANTHER" id="PTHR11616">
    <property type="entry name" value="SODIUM/CHLORIDE DEPENDENT TRANSPORTER"/>
    <property type="match status" value="1"/>
</dbReference>
<feature type="transmembrane region" description="Helical" evidence="9">
    <location>
        <begin position="151"/>
        <end position="176"/>
    </location>
</feature>
<evidence type="ECO:0000256" key="3">
    <source>
        <dbReference type="ARBA" id="ARBA00022448"/>
    </source>
</evidence>
<dbReference type="PANTHER" id="PTHR11616:SF321">
    <property type="entry name" value="SODIUM-DEPENDENT NUTRIENT AMINO ACID TRANSPORTER 1-RELATED"/>
    <property type="match status" value="1"/>
</dbReference>
<dbReference type="GO" id="GO:0089718">
    <property type="term" value="P:amino acid import across plasma membrane"/>
    <property type="evidence" value="ECO:0007669"/>
    <property type="project" value="TreeGrafter"/>
</dbReference>
<dbReference type="InterPro" id="IPR000175">
    <property type="entry name" value="Na/ntran_symport"/>
</dbReference>
<evidence type="ECO:0000256" key="5">
    <source>
        <dbReference type="ARBA" id="ARBA00022989"/>
    </source>
</evidence>
<feature type="binding site" evidence="8">
    <location>
        <position position="157"/>
    </location>
    <ligand>
        <name>Na(+)</name>
        <dbReference type="ChEBI" id="CHEBI:29101"/>
        <label>1</label>
    </ligand>
</feature>
<feature type="transmembrane region" description="Helical" evidence="9">
    <location>
        <begin position="122"/>
        <end position="139"/>
    </location>
</feature>
<dbReference type="Proteomes" id="UP000515154">
    <property type="component" value="Unplaced"/>
</dbReference>
<keyword evidence="7" id="KW-0325">Glycoprotein</keyword>
<dbReference type="GO" id="GO:0005283">
    <property type="term" value="F:amino acid:sodium symporter activity"/>
    <property type="evidence" value="ECO:0007669"/>
    <property type="project" value="TreeGrafter"/>
</dbReference>
<name>A0A7E6EHI0_9MOLL</name>
<keyword evidence="6 9" id="KW-0472">Membrane</keyword>
<feature type="binding site" evidence="8">
    <location>
        <position position="125"/>
    </location>
    <ligand>
        <name>Na(+)</name>
        <dbReference type="ChEBI" id="CHEBI:29101"/>
        <label>1</label>
    </ligand>
</feature>
<keyword evidence="3" id="KW-0813">Transport</keyword>
<comment type="similarity">
    <text evidence="2">Belongs to the sodium:neurotransmitter symporter (SNF) (TC 2.A.22) family.</text>
</comment>
<sequence length="193" mass="21232">MEAEQFFERKILGKSDGFGIYGHIMNNMVIGYFIAWVLVFCCLSFSIKTLGKVNHAHILQTSYITGLFPYVMITILVIRSALLPGSKNGISFYLKPDIKRISDANVQILNSIQVWKDAASQIFYSLSIAIGGIICLSSHNQFKNNAIFDSIIVPVMNCATSFYVGFAVFGITGYLAHSSGKTVPEVVQNGNSV</sequence>
<keyword evidence="4 9" id="KW-0812">Transmembrane</keyword>
<reference evidence="11" key="1">
    <citation type="submission" date="2025-08" db="UniProtKB">
        <authorList>
            <consortium name="RefSeq"/>
        </authorList>
    </citation>
    <scope>IDENTIFICATION</scope>
</reference>
<feature type="transmembrane region" description="Helical" evidence="9">
    <location>
        <begin position="29"/>
        <end position="51"/>
    </location>
</feature>
<dbReference type="RefSeq" id="XP_036354719.1">
    <property type="nucleotide sequence ID" value="XM_036498826.1"/>
</dbReference>
<evidence type="ECO:0000256" key="1">
    <source>
        <dbReference type="ARBA" id="ARBA00004141"/>
    </source>
</evidence>
<evidence type="ECO:0000256" key="2">
    <source>
        <dbReference type="ARBA" id="ARBA00006459"/>
    </source>
</evidence>
<evidence type="ECO:0000256" key="4">
    <source>
        <dbReference type="ARBA" id="ARBA00022692"/>
    </source>
</evidence>
<dbReference type="InterPro" id="IPR037272">
    <property type="entry name" value="SNS_sf"/>
</dbReference>
<evidence type="ECO:0000256" key="9">
    <source>
        <dbReference type="SAM" id="Phobius"/>
    </source>
</evidence>
<dbReference type="KEGG" id="osn:118761136"/>
<dbReference type="AlphaFoldDB" id="A0A7E6EHI0"/>
<dbReference type="Pfam" id="PF00209">
    <property type="entry name" value="SNF"/>
    <property type="match status" value="1"/>
</dbReference>
<evidence type="ECO:0000256" key="8">
    <source>
        <dbReference type="PIRSR" id="PIRSR600175-1"/>
    </source>
</evidence>
<dbReference type="GO" id="GO:0046872">
    <property type="term" value="F:metal ion binding"/>
    <property type="evidence" value="ECO:0007669"/>
    <property type="project" value="UniProtKB-KW"/>
</dbReference>
<keyword evidence="10" id="KW-1185">Reference proteome</keyword>